<protein>
    <recommendedName>
        <fullName evidence="4">DUF998 domain-containing protein</fullName>
    </recommendedName>
</protein>
<feature type="transmembrane region" description="Helical" evidence="1">
    <location>
        <begin position="43"/>
        <end position="64"/>
    </location>
</feature>
<feature type="transmembrane region" description="Helical" evidence="1">
    <location>
        <begin position="113"/>
        <end position="132"/>
    </location>
</feature>
<name>A0A377I0M9_HAEPH</name>
<keyword evidence="1" id="KW-0812">Transmembrane</keyword>
<evidence type="ECO:0000313" key="3">
    <source>
        <dbReference type="Proteomes" id="UP000254867"/>
    </source>
</evidence>
<keyword evidence="1" id="KW-0472">Membrane</keyword>
<accession>A0A377I0M9</accession>
<evidence type="ECO:0000313" key="2">
    <source>
        <dbReference type="EMBL" id="STO64022.1"/>
    </source>
</evidence>
<feature type="transmembrane region" description="Helical" evidence="1">
    <location>
        <begin position="231"/>
        <end position="248"/>
    </location>
</feature>
<dbReference type="EMBL" id="UGHH01000002">
    <property type="protein sequence ID" value="STO64022.1"/>
    <property type="molecule type" value="Genomic_DNA"/>
</dbReference>
<proteinExistence type="predicted"/>
<dbReference type="AlphaFoldDB" id="A0A377I0M9"/>
<feature type="transmembrane region" description="Helical" evidence="1">
    <location>
        <begin position="171"/>
        <end position="191"/>
    </location>
</feature>
<keyword evidence="1" id="KW-1133">Transmembrane helix</keyword>
<feature type="transmembrane region" description="Helical" evidence="1">
    <location>
        <begin position="139"/>
        <end position="159"/>
    </location>
</feature>
<sequence length="267" mass="30581">MKYLTLIFNFLVSISQNTRHYFKSGSFAIAVYPYLMHPCFNKMAMILTVIFGGLMAYAGVFYLFGEHVAILFSERSITTYFHHSTLELFFPIGSVIDGKESSLSNLPHIMRTLFSYQSYIVVPFYLICLYPISHKRLWLIELLLALLFAIGTALVSEITSGRYSEGSLQNFGLSLTIIIGNLMLLFMGLDLDKTLTPRLKKSSLWLGFIGLICVSITMVYPTLFSPILERISLYTIMIWEIIAGFAVIRNIISYRQQEEEEEDDEIY</sequence>
<gene>
    <name evidence="2" type="ORF">NCTC10794_01077</name>
</gene>
<evidence type="ECO:0008006" key="4">
    <source>
        <dbReference type="Google" id="ProtNLM"/>
    </source>
</evidence>
<reference evidence="2 3" key="1">
    <citation type="submission" date="2018-06" db="EMBL/GenBank/DDBJ databases">
        <authorList>
            <consortium name="Pathogen Informatics"/>
            <person name="Doyle S."/>
        </authorList>
    </citation>
    <scope>NUCLEOTIDE SEQUENCE [LARGE SCALE GENOMIC DNA]</scope>
    <source>
        <strain evidence="2 3">NCTC10794</strain>
    </source>
</reference>
<evidence type="ECO:0000256" key="1">
    <source>
        <dbReference type="SAM" id="Phobius"/>
    </source>
</evidence>
<feature type="transmembrane region" description="Helical" evidence="1">
    <location>
        <begin position="203"/>
        <end position="225"/>
    </location>
</feature>
<dbReference type="RefSeq" id="WP_119222572.1">
    <property type="nucleotide sequence ID" value="NZ_UGHH01000002.1"/>
</dbReference>
<organism evidence="2 3">
    <name type="scientific">Haemophilus parahaemolyticus</name>
    <dbReference type="NCBI Taxonomy" id="735"/>
    <lineage>
        <taxon>Bacteria</taxon>
        <taxon>Pseudomonadati</taxon>
        <taxon>Pseudomonadota</taxon>
        <taxon>Gammaproteobacteria</taxon>
        <taxon>Pasteurellales</taxon>
        <taxon>Pasteurellaceae</taxon>
        <taxon>Haemophilus</taxon>
    </lineage>
</organism>
<dbReference type="Proteomes" id="UP000254867">
    <property type="component" value="Unassembled WGS sequence"/>
</dbReference>